<comment type="caution">
    <text evidence="6">The sequence shown here is derived from an EMBL/GenBank/DDBJ whole genome shotgun (WGS) entry which is preliminary data.</text>
</comment>
<dbReference type="VEuPathDB" id="FungiDB:H257_02447"/>
<evidence type="ECO:0000256" key="4">
    <source>
        <dbReference type="SAM" id="SignalP"/>
    </source>
</evidence>
<dbReference type="Proteomes" id="UP000265427">
    <property type="component" value="Unassembled WGS sequence"/>
</dbReference>
<dbReference type="SUPFAM" id="SSF51735">
    <property type="entry name" value="NAD(P)-binding Rossmann-fold domains"/>
    <property type="match status" value="1"/>
</dbReference>
<dbReference type="InterPro" id="IPR001282">
    <property type="entry name" value="G6P_DH"/>
</dbReference>
<proteinExistence type="predicted"/>
<evidence type="ECO:0000313" key="6">
    <source>
        <dbReference type="EMBL" id="RHY06761.1"/>
    </source>
</evidence>
<sequence>MASFRVVVVALLCYAIHAHVQVLVVGGTGNLATKYLWPAFEQVRESSTVVLQFWAGGVADITSGETTLKSVPSASRLGVRYALLRDGADYKTLAADPSWATDDITGVIVYLAVPPQFFDAICHHVHAHLRHPKRWIRIVVEKPFGHDIFSAEALATSLRGIFADDELFLIDHYMGKRGVHGLRSFLTLNQVEYAKWWPHLSHIQDVHNELNKPTTTTATAAAARFRHQDRRDMTVSVAAGKALQHREVRVTLHFGTACVLEFVIQVGVSLKYDTKLRQGPEGESIQVCDALVESVVPPLGWVADNNTTSRQQLAPHKSMQVLVNKESFEETINPNTTSDNMTISDFIVDLCDEHVGDDGSCTVDQFYRVLDTISARAASELKLTTGDKIRTCYVIDRTLNSKRMSEGDVRKLSEHYQSKGVHMLLQWVVEAAWNPHEHDCANLLLRLLISLPPKDSVVRREFAGILTEQLPHRHGTTRELLQQLLTAFQ</sequence>
<dbReference type="InterPro" id="IPR036291">
    <property type="entry name" value="NAD(P)-bd_dom_sf"/>
</dbReference>
<evidence type="ECO:0000256" key="3">
    <source>
        <dbReference type="ARBA" id="ARBA00023277"/>
    </source>
</evidence>
<organism evidence="6 7">
    <name type="scientific">Aphanomyces astaci</name>
    <name type="common">Crayfish plague agent</name>
    <dbReference type="NCBI Taxonomy" id="112090"/>
    <lineage>
        <taxon>Eukaryota</taxon>
        <taxon>Sar</taxon>
        <taxon>Stramenopiles</taxon>
        <taxon>Oomycota</taxon>
        <taxon>Saprolegniomycetes</taxon>
        <taxon>Saprolegniales</taxon>
        <taxon>Verrucalvaceae</taxon>
        <taxon>Aphanomyces</taxon>
    </lineage>
</organism>
<protein>
    <recommendedName>
        <fullName evidence="5">Glucose-6-phosphate dehydrogenase NAD-binding domain-containing protein</fullName>
    </recommendedName>
</protein>
<dbReference type="PANTHER" id="PTHR23429">
    <property type="entry name" value="GLUCOSE-6-PHOSPHATE 1-DEHYDROGENASE G6PD"/>
    <property type="match status" value="1"/>
</dbReference>
<dbReference type="GO" id="GO:0009051">
    <property type="term" value="P:pentose-phosphate shunt, oxidative branch"/>
    <property type="evidence" value="ECO:0007669"/>
    <property type="project" value="TreeGrafter"/>
</dbReference>
<dbReference type="EMBL" id="QUSZ01006147">
    <property type="protein sequence ID" value="RHY06761.1"/>
    <property type="molecule type" value="Genomic_DNA"/>
</dbReference>
<keyword evidence="4" id="KW-0732">Signal</keyword>
<dbReference type="AlphaFoldDB" id="A0A397AMV7"/>
<evidence type="ECO:0000256" key="2">
    <source>
        <dbReference type="ARBA" id="ARBA00022857"/>
    </source>
</evidence>
<accession>A0A397AMV7</accession>
<evidence type="ECO:0000313" key="7">
    <source>
        <dbReference type="Proteomes" id="UP000265427"/>
    </source>
</evidence>
<feature type="domain" description="Glucose-6-phosphate dehydrogenase NAD-binding" evidence="5">
    <location>
        <begin position="86"/>
        <end position="179"/>
    </location>
</feature>
<dbReference type="PRINTS" id="PR00079">
    <property type="entry name" value="G6PDHDRGNASE"/>
</dbReference>
<evidence type="ECO:0000256" key="1">
    <source>
        <dbReference type="ARBA" id="ARBA00022526"/>
    </source>
</evidence>
<dbReference type="Pfam" id="PF00479">
    <property type="entry name" value="G6PD_N"/>
    <property type="match status" value="1"/>
</dbReference>
<dbReference type="InterPro" id="IPR022674">
    <property type="entry name" value="G6P_DH_NAD-bd"/>
</dbReference>
<keyword evidence="1" id="KW-0313">Glucose metabolism</keyword>
<feature type="chain" id="PRO_5017252134" description="Glucose-6-phosphate dehydrogenase NAD-binding domain-containing protein" evidence="4">
    <location>
        <begin position="19"/>
        <end position="489"/>
    </location>
</feature>
<dbReference type="PANTHER" id="PTHR23429:SF7">
    <property type="entry name" value="GDH_6PGL ENDOPLASMIC BIFUNCTIONAL PROTEIN"/>
    <property type="match status" value="1"/>
</dbReference>
<reference evidence="6 7" key="1">
    <citation type="submission" date="2018-08" db="EMBL/GenBank/DDBJ databases">
        <title>Aphanomyces genome sequencing and annotation.</title>
        <authorList>
            <person name="Minardi D."/>
            <person name="Oidtmann B."/>
            <person name="Van Der Giezen M."/>
            <person name="Studholme D.J."/>
        </authorList>
    </citation>
    <scope>NUCLEOTIDE SEQUENCE [LARGE SCALE GENOMIC DNA]</scope>
    <source>
        <strain evidence="6 7">Kv</strain>
    </source>
</reference>
<dbReference type="GO" id="GO:0006006">
    <property type="term" value="P:glucose metabolic process"/>
    <property type="evidence" value="ECO:0007669"/>
    <property type="project" value="UniProtKB-KW"/>
</dbReference>
<evidence type="ECO:0000259" key="5">
    <source>
        <dbReference type="Pfam" id="PF00479"/>
    </source>
</evidence>
<dbReference type="VEuPathDB" id="FungiDB:H257_02446"/>
<feature type="signal peptide" evidence="4">
    <location>
        <begin position="1"/>
        <end position="18"/>
    </location>
</feature>
<dbReference type="GO" id="GO:0004345">
    <property type="term" value="F:glucose-6-phosphate dehydrogenase activity"/>
    <property type="evidence" value="ECO:0007669"/>
    <property type="project" value="TreeGrafter"/>
</dbReference>
<dbReference type="GO" id="GO:0050661">
    <property type="term" value="F:NADP binding"/>
    <property type="evidence" value="ECO:0007669"/>
    <property type="project" value="InterPro"/>
</dbReference>
<gene>
    <name evidence="6" type="ORF">DYB36_003346</name>
</gene>
<dbReference type="Gene3D" id="3.40.50.720">
    <property type="entry name" value="NAD(P)-binding Rossmann-like Domain"/>
    <property type="match status" value="1"/>
</dbReference>
<keyword evidence="2" id="KW-0521">NADP</keyword>
<dbReference type="GO" id="GO:0005783">
    <property type="term" value="C:endoplasmic reticulum"/>
    <property type="evidence" value="ECO:0007669"/>
    <property type="project" value="TreeGrafter"/>
</dbReference>
<name>A0A397AMV7_APHAT</name>
<dbReference type="Gene3D" id="3.30.360.10">
    <property type="entry name" value="Dihydrodipicolinate Reductase, domain 2"/>
    <property type="match status" value="1"/>
</dbReference>
<keyword evidence="3" id="KW-0119">Carbohydrate metabolism</keyword>